<evidence type="ECO:0000256" key="1">
    <source>
        <dbReference type="SAM" id="Coils"/>
    </source>
</evidence>
<dbReference type="AlphaFoldDB" id="A0A173LKF0"/>
<dbReference type="KEGG" id="dtm:BJL86_1151"/>
<feature type="compositionally biased region" description="Gly residues" evidence="2">
    <location>
        <begin position="125"/>
        <end position="147"/>
    </location>
</feature>
<feature type="compositionally biased region" description="Gly residues" evidence="2">
    <location>
        <begin position="18"/>
        <end position="35"/>
    </location>
</feature>
<keyword evidence="5" id="KW-1185">Reference proteome</keyword>
<evidence type="ECO:0000313" key="4">
    <source>
        <dbReference type="EMBL" id="ANI91941.1"/>
    </source>
</evidence>
<feature type="compositionally biased region" description="Basic and acidic residues" evidence="2">
    <location>
        <begin position="148"/>
        <end position="157"/>
    </location>
</feature>
<protein>
    <submittedName>
        <fullName evidence="4">Putative DNA-binding protein YwzG</fullName>
    </submittedName>
</protein>
<dbReference type="InterPro" id="IPR036390">
    <property type="entry name" value="WH_DNA-bd_sf"/>
</dbReference>
<evidence type="ECO:0000313" key="5">
    <source>
        <dbReference type="Proteomes" id="UP000186104"/>
    </source>
</evidence>
<reference evidence="4 5" key="1">
    <citation type="submission" date="2016-06" db="EMBL/GenBank/DDBJ databases">
        <title>Complete genome sequence of a saline-alkali tolerant type strain Dietzia timorensis ID05-A0528T.</title>
        <authorList>
            <person name="Wu X."/>
        </authorList>
    </citation>
    <scope>NUCLEOTIDE SEQUENCE [LARGE SCALE GENOMIC DNA]</scope>
    <source>
        <strain evidence="4 5">ID05-A0528</strain>
    </source>
</reference>
<feature type="region of interest" description="Disordered" evidence="2">
    <location>
        <begin position="125"/>
        <end position="157"/>
    </location>
</feature>
<evidence type="ECO:0000259" key="3">
    <source>
        <dbReference type="Pfam" id="PF03551"/>
    </source>
</evidence>
<dbReference type="RefSeq" id="WP_198034344.1">
    <property type="nucleotide sequence ID" value="NZ_CP015961.1"/>
</dbReference>
<keyword evidence="1" id="KW-0175">Coiled coil</keyword>
<accession>A0A173LKF0</accession>
<feature type="compositionally biased region" description="Gly residues" evidence="2">
    <location>
        <begin position="69"/>
        <end position="98"/>
    </location>
</feature>
<dbReference type="GO" id="GO:0003677">
    <property type="term" value="F:DNA binding"/>
    <property type="evidence" value="ECO:0007669"/>
    <property type="project" value="UniProtKB-KW"/>
</dbReference>
<dbReference type="InterPro" id="IPR011991">
    <property type="entry name" value="ArsR-like_HTH"/>
</dbReference>
<feature type="compositionally biased region" description="Basic residues" evidence="2">
    <location>
        <begin position="48"/>
        <end position="62"/>
    </location>
</feature>
<dbReference type="InterPro" id="IPR036388">
    <property type="entry name" value="WH-like_DNA-bd_sf"/>
</dbReference>
<keyword evidence="4" id="KW-0238">DNA-binding</keyword>
<dbReference type="PANTHER" id="PTHR43252:SF2">
    <property type="entry name" value="TRANSCRIPTION REGULATOR, PADR-LIKE FAMILY"/>
    <property type="match status" value="1"/>
</dbReference>
<name>A0A173LKF0_9ACTN</name>
<feature type="compositionally biased region" description="Basic and acidic residues" evidence="2">
    <location>
        <begin position="227"/>
        <end position="241"/>
    </location>
</feature>
<organism evidence="4 5">
    <name type="scientific">Dietzia timorensis</name>
    <dbReference type="NCBI Taxonomy" id="499555"/>
    <lineage>
        <taxon>Bacteria</taxon>
        <taxon>Bacillati</taxon>
        <taxon>Actinomycetota</taxon>
        <taxon>Actinomycetes</taxon>
        <taxon>Mycobacteriales</taxon>
        <taxon>Dietziaceae</taxon>
        <taxon>Dietzia</taxon>
    </lineage>
</organism>
<feature type="region of interest" description="Disordered" evidence="2">
    <location>
        <begin position="1"/>
        <end position="101"/>
    </location>
</feature>
<evidence type="ECO:0000256" key="2">
    <source>
        <dbReference type="SAM" id="MobiDB-lite"/>
    </source>
</evidence>
<proteinExistence type="predicted"/>
<dbReference type="SUPFAM" id="SSF46785">
    <property type="entry name" value="Winged helix' DNA-binding domain"/>
    <property type="match status" value="1"/>
</dbReference>
<dbReference type="Pfam" id="PF03551">
    <property type="entry name" value="PadR"/>
    <property type="match status" value="1"/>
</dbReference>
<feature type="domain" description="Transcription regulator PadR N-terminal" evidence="3">
    <location>
        <begin position="165"/>
        <end position="233"/>
    </location>
</feature>
<feature type="region of interest" description="Disordered" evidence="2">
    <location>
        <begin position="226"/>
        <end position="269"/>
    </location>
</feature>
<gene>
    <name evidence="4" type="ORF">BJL86_1151</name>
</gene>
<feature type="coiled-coil region" evidence="1">
    <location>
        <begin position="281"/>
        <end position="308"/>
    </location>
</feature>
<dbReference type="EMBL" id="CP015961">
    <property type="protein sequence ID" value="ANI91941.1"/>
    <property type="molecule type" value="Genomic_DNA"/>
</dbReference>
<dbReference type="InterPro" id="IPR005149">
    <property type="entry name" value="Tscrpt_reg_PadR_N"/>
</dbReference>
<sequence>MDMSTHGFENPNQDGHEGFAGGGFPGGTGGPGARGGRGRHGGEFRRGPGGHKGHGGRGRGHGGPHEGPHGGPQGGSQGGPHGGPRGGRGPGFDPGRGGWNAAVGSAQQEIAQAFAEFVGEAFGGQGFAPGDPRGFGRGFGPGRGPRGGRGDGRRRARRGDVRVGILLLLAEGPLNGYGVMRELAERSGGEWSPSSGAVYPALSQLEDEGLIAPDSEAGPKHFALTDAGREEAEKLAEKRAPWDLGEAEDASEDVQGGGSAPGREMADSVRQAMLAMRAVMATGDEELIEKAKEQIDELRRELYALLAENG</sequence>
<dbReference type="Proteomes" id="UP000186104">
    <property type="component" value="Chromosome"/>
</dbReference>
<dbReference type="CDD" id="cd00090">
    <property type="entry name" value="HTH_ARSR"/>
    <property type="match status" value="1"/>
</dbReference>
<dbReference type="PANTHER" id="PTHR43252">
    <property type="entry name" value="TRANSCRIPTIONAL REGULATOR YQJI"/>
    <property type="match status" value="1"/>
</dbReference>
<dbReference type="Gene3D" id="1.10.10.10">
    <property type="entry name" value="Winged helix-like DNA-binding domain superfamily/Winged helix DNA-binding domain"/>
    <property type="match status" value="1"/>
</dbReference>